<evidence type="ECO:0000259" key="16">
    <source>
        <dbReference type="PROSITE" id="PS51194"/>
    </source>
</evidence>
<dbReference type="Pfam" id="PF08147">
    <property type="entry name" value="DBP10CT"/>
    <property type="match status" value="1"/>
</dbReference>
<evidence type="ECO:0000256" key="10">
    <source>
        <dbReference type="ARBA" id="ARBA00022884"/>
    </source>
</evidence>
<dbReference type="Pfam" id="PF00271">
    <property type="entry name" value="Helicase_C"/>
    <property type="match status" value="1"/>
</dbReference>
<reference evidence="19" key="1">
    <citation type="journal article" date="2014" name="Proc. Natl. Acad. Sci. U.S.A.">
        <title>Extensive sampling of basidiomycete genomes demonstrates inadequacy of the white-rot/brown-rot paradigm for wood decay fungi.</title>
        <authorList>
            <person name="Riley R."/>
            <person name="Salamov A.A."/>
            <person name="Brown D.W."/>
            <person name="Nagy L.G."/>
            <person name="Floudas D."/>
            <person name="Held B.W."/>
            <person name="Levasseur A."/>
            <person name="Lombard V."/>
            <person name="Morin E."/>
            <person name="Otillar R."/>
            <person name="Lindquist E.A."/>
            <person name="Sun H."/>
            <person name="LaButti K.M."/>
            <person name="Schmutz J."/>
            <person name="Jabbour D."/>
            <person name="Luo H."/>
            <person name="Baker S.E."/>
            <person name="Pisabarro A.G."/>
            <person name="Walton J.D."/>
            <person name="Blanchette R.A."/>
            <person name="Henrissat B."/>
            <person name="Martin F."/>
            <person name="Cullen D."/>
            <person name="Hibbett D.S."/>
            <person name="Grigoriev I.V."/>
        </authorList>
    </citation>
    <scope>NUCLEOTIDE SEQUENCE [LARGE SCALE GENOMIC DNA]</scope>
    <source>
        <strain evidence="19">MUCL 33604</strain>
    </source>
</reference>
<evidence type="ECO:0000256" key="9">
    <source>
        <dbReference type="ARBA" id="ARBA00022840"/>
    </source>
</evidence>
<feature type="region of interest" description="Disordered" evidence="14">
    <location>
        <begin position="865"/>
        <end position="998"/>
    </location>
</feature>
<dbReference type="SMART" id="SM00490">
    <property type="entry name" value="HELICc"/>
    <property type="match status" value="1"/>
</dbReference>
<gene>
    <name evidence="18" type="ORF">JAAARDRAFT_156189</name>
</gene>
<evidence type="ECO:0000256" key="4">
    <source>
        <dbReference type="ARBA" id="ARBA00012552"/>
    </source>
</evidence>
<keyword evidence="10" id="KW-0694">RNA-binding</keyword>
<dbReference type="InterPro" id="IPR027417">
    <property type="entry name" value="P-loop_NTPase"/>
</dbReference>
<evidence type="ECO:0000256" key="13">
    <source>
        <dbReference type="PROSITE-ProRule" id="PRU00552"/>
    </source>
</evidence>
<evidence type="ECO:0000256" key="1">
    <source>
        <dbReference type="ARBA" id="ARBA00003706"/>
    </source>
</evidence>
<feature type="region of interest" description="Disordered" evidence="14">
    <location>
        <begin position="374"/>
        <end position="415"/>
    </location>
</feature>
<protein>
    <recommendedName>
        <fullName evidence="4">RNA helicase</fullName>
        <ecNumber evidence="4">3.6.4.13</ecNumber>
    </recommendedName>
</protein>
<dbReference type="PANTHER" id="PTHR47959:SF8">
    <property type="entry name" value="RNA HELICASE"/>
    <property type="match status" value="1"/>
</dbReference>
<dbReference type="SMART" id="SM00487">
    <property type="entry name" value="DEXDc"/>
    <property type="match status" value="1"/>
</dbReference>
<dbReference type="InterPro" id="IPR011545">
    <property type="entry name" value="DEAD/DEAH_box_helicase_dom"/>
</dbReference>
<evidence type="ECO:0000256" key="11">
    <source>
        <dbReference type="ARBA" id="ARBA00023242"/>
    </source>
</evidence>
<feature type="compositionally biased region" description="Basic residues" evidence="14">
    <location>
        <begin position="943"/>
        <end position="952"/>
    </location>
</feature>
<evidence type="ECO:0000313" key="18">
    <source>
        <dbReference type="EMBL" id="KDQ57476.1"/>
    </source>
</evidence>
<dbReference type="HOGENOM" id="CLU_003041_5_2_1"/>
<evidence type="ECO:0000256" key="2">
    <source>
        <dbReference type="ARBA" id="ARBA00004123"/>
    </source>
</evidence>
<dbReference type="InterPro" id="IPR001650">
    <property type="entry name" value="Helicase_C-like"/>
</dbReference>
<dbReference type="InterPro" id="IPR014001">
    <property type="entry name" value="Helicase_ATP-bd"/>
</dbReference>
<feature type="compositionally biased region" description="Basic residues" evidence="14">
    <location>
        <begin position="394"/>
        <end position="404"/>
    </location>
</feature>
<evidence type="ECO:0000256" key="6">
    <source>
        <dbReference type="ARBA" id="ARBA00022741"/>
    </source>
</evidence>
<dbReference type="GO" id="GO:0003723">
    <property type="term" value="F:RNA binding"/>
    <property type="evidence" value="ECO:0007669"/>
    <property type="project" value="UniProtKB-KW"/>
</dbReference>
<dbReference type="Gene3D" id="3.40.50.300">
    <property type="entry name" value="P-loop containing nucleotide triphosphate hydrolases"/>
    <property type="match status" value="2"/>
</dbReference>
<dbReference type="PROSITE" id="PS51195">
    <property type="entry name" value="Q_MOTIF"/>
    <property type="match status" value="1"/>
</dbReference>
<dbReference type="PROSITE" id="PS51192">
    <property type="entry name" value="HELICASE_ATP_BIND_1"/>
    <property type="match status" value="1"/>
</dbReference>
<dbReference type="SUPFAM" id="SSF52540">
    <property type="entry name" value="P-loop containing nucleoside triphosphate hydrolases"/>
    <property type="match status" value="1"/>
</dbReference>
<dbReference type="SMART" id="SM01123">
    <property type="entry name" value="DBP10CT"/>
    <property type="match status" value="1"/>
</dbReference>
<evidence type="ECO:0000256" key="5">
    <source>
        <dbReference type="ARBA" id="ARBA00022517"/>
    </source>
</evidence>
<feature type="compositionally biased region" description="Gly residues" evidence="14">
    <location>
        <begin position="872"/>
        <end position="886"/>
    </location>
</feature>
<feature type="compositionally biased region" description="Basic and acidic residues" evidence="14">
    <location>
        <begin position="916"/>
        <end position="933"/>
    </location>
</feature>
<dbReference type="AlphaFoldDB" id="A0A067Q4G9"/>
<evidence type="ECO:0000256" key="12">
    <source>
        <dbReference type="ARBA" id="ARBA00047984"/>
    </source>
</evidence>
<evidence type="ECO:0000256" key="7">
    <source>
        <dbReference type="ARBA" id="ARBA00022801"/>
    </source>
</evidence>
<dbReference type="PANTHER" id="PTHR47959">
    <property type="entry name" value="ATP-DEPENDENT RNA HELICASE RHLE-RELATED"/>
    <property type="match status" value="1"/>
</dbReference>
<dbReference type="GO" id="GO:0005730">
    <property type="term" value="C:nucleolus"/>
    <property type="evidence" value="ECO:0007669"/>
    <property type="project" value="UniProtKB-SubCell"/>
</dbReference>
<dbReference type="GO" id="GO:0010467">
    <property type="term" value="P:gene expression"/>
    <property type="evidence" value="ECO:0007669"/>
    <property type="project" value="UniProtKB-ARBA"/>
</dbReference>
<dbReference type="Proteomes" id="UP000027265">
    <property type="component" value="Unassembled WGS sequence"/>
</dbReference>
<dbReference type="FunCoup" id="A0A067Q4G9">
    <property type="interactions" value="740"/>
</dbReference>
<proteinExistence type="inferred from homology"/>
<feature type="compositionally biased region" description="Basic and acidic residues" evidence="14">
    <location>
        <begin position="899"/>
        <end position="909"/>
    </location>
</feature>
<evidence type="ECO:0000256" key="3">
    <source>
        <dbReference type="ARBA" id="ARBA00010379"/>
    </source>
</evidence>
<keyword evidence="5" id="KW-0690">Ribosome biogenesis</keyword>
<feature type="region of interest" description="Disordered" evidence="14">
    <location>
        <begin position="1"/>
        <end position="30"/>
    </location>
</feature>
<organism evidence="18 19">
    <name type="scientific">Jaapia argillacea MUCL 33604</name>
    <dbReference type="NCBI Taxonomy" id="933084"/>
    <lineage>
        <taxon>Eukaryota</taxon>
        <taxon>Fungi</taxon>
        <taxon>Dikarya</taxon>
        <taxon>Basidiomycota</taxon>
        <taxon>Agaricomycotina</taxon>
        <taxon>Agaricomycetes</taxon>
        <taxon>Agaricomycetidae</taxon>
        <taxon>Jaapiales</taxon>
        <taxon>Jaapiaceae</taxon>
        <taxon>Jaapia</taxon>
    </lineage>
</organism>
<sequence>MAPKRKLQPESDDDWESSGSGSGEELFPSDDDIDISAALIAPNSKSASKVRFGDVQDDDDDDDELQEVIRDSIAKRDVKHGTEALKKAKGKGKLAKGEVGGGSFQSMGLYPWLLRSLTLQGFRTPTPIQRLAIPALLTNPPRDLVGMARTGSGKSLAYLIPLIQRLGGRHNTTFGARALILLPTRELALQVLRVGKECARGWDGGGGEHVGDKEGEGGEGGKRGMGLRWGLVVGGEGMDEQFEMITNNPDVIIATPGRLLHLLIEMSLSLTSITYLVFDEADRLFEMGFSTALSSILSLLPPSRQTLLFSATLPKSLVEFAKAGLKEPKLVRLDSESKISGDLRMAFFWVRKGEKEAALLALLRDVIGVPFGEPNKGKSLPEDSSSSSDDDDRKKHKHKHKKSKRQPETHTAPHQTLIFTSTKHHVEYLSSLLSASHYSVSHIYGSLDQHARSLQMARFRSGLTNILVVTDVAARGIDIPVLENVVNYDFPSGSRVFVHRVGRTARAGRGGWAWSFVSPTELPYLLDLQLFLGRPLLPPPPASPHPIEDSWYTENLVLGSFERERIDEDVEYVRVLDGEDGGLVGMRDVMRKGEGMYERSRGKASQASYKRAKEMMKDEKWGLGAQVRVHPVVLAARARAGVGVGGQGKEEEERKELLKKVIGFRPAETVFEIGTRGKTVGAQLMKDRRRVLEKKQAVIAANAAAAAASVAEMDDDYEDGEEKGEVEMADEDDIAAVFEVSVKHGKGKGKGKEGYRDEEFYMSHYQKDAHTEKGYSLRDGASFLEQARTATFDLTNDESTSTLQKRAQSQLHWDKKKKKFIKGSGEGADNVKMIKTESGVKLPVSYRSGRFDEWKKARKVDVPRVGEVENQSGGGGGRGRGLGGGGRKGRHVKVTPAKPLDRLRGDYERKVKKMRKTEGGDGDGRRDEGERGSSSRPVPPKGKNGKPSKRYGGKPLGRVKTELKTVEQIRKSRKEYEKKKAKNARPSRKGGKGKGGRR</sequence>
<comment type="similarity">
    <text evidence="3">Belongs to the DEAD box helicase family. DDX54/DBP10 subfamily.</text>
</comment>
<dbReference type="Pfam" id="PF00270">
    <property type="entry name" value="DEAD"/>
    <property type="match status" value="1"/>
</dbReference>
<dbReference type="GO" id="GO:0005524">
    <property type="term" value="F:ATP binding"/>
    <property type="evidence" value="ECO:0007669"/>
    <property type="project" value="UniProtKB-KW"/>
</dbReference>
<dbReference type="GO" id="GO:0042254">
    <property type="term" value="P:ribosome biogenesis"/>
    <property type="evidence" value="ECO:0007669"/>
    <property type="project" value="UniProtKB-KW"/>
</dbReference>
<dbReference type="EC" id="3.6.4.13" evidence="4"/>
<dbReference type="STRING" id="933084.A0A067Q4G9"/>
<dbReference type="CDD" id="cd18787">
    <property type="entry name" value="SF2_C_DEAD"/>
    <property type="match status" value="1"/>
</dbReference>
<feature type="short sequence motif" description="Q motif" evidence="13">
    <location>
        <begin position="102"/>
        <end position="130"/>
    </location>
</feature>
<evidence type="ECO:0000259" key="17">
    <source>
        <dbReference type="PROSITE" id="PS51195"/>
    </source>
</evidence>
<dbReference type="GO" id="GO:0016887">
    <property type="term" value="F:ATP hydrolysis activity"/>
    <property type="evidence" value="ECO:0007669"/>
    <property type="project" value="RHEA"/>
</dbReference>
<comment type="catalytic activity">
    <reaction evidence="12">
        <text>ATP + H2O = ADP + phosphate + H(+)</text>
        <dbReference type="Rhea" id="RHEA:13065"/>
        <dbReference type="ChEBI" id="CHEBI:15377"/>
        <dbReference type="ChEBI" id="CHEBI:15378"/>
        <dbReference type="ChEBI" id="CHEBI:30616"/>
        <dbReference type="ChEBI" id="CHEBI:43474"/>
        <dbReference type="ChEBI" id="CHEBI:456216"/>
        <dbReference type="EC" id="3.6.4.13"/>
    </reaction>
</comment>
<keyword evidence="9" id="KW-0067">ATP-binding</keyword>
<feature type="domain" description="Helicase C-terminal" evidence="16">
    <location>
        <begin position="395"/>
        <end position="548"/>
    </location>
</feature>
<dbReference type="InterPro" id="IPR014014">
    <property type="entry name" value="RNA_helicase_DEAD_Q_motif"/>
</dbReference>
<dbReference type="GO" id="GO:0005829">
    <property type="term" value="C:cytosol"/>
    <property type="evidence" value="ECO:0007669"/>
    <property type="project" value="TreeGrafter"/>
</dbReference>
<keyword evidence="8" id="KW-0347">Helicase</keyword>
<comment type="subcellular location">
    <subcellularLocation>
        <location evidence="2">Nucleus</location>
    </subcellularLocation>
</comment>
<keyword evidence="19" id="KW-1185">Reference proteome</keyword>
<keyword evidence="7" id="KW-0378">Hydrolase</keyword>
<evidence type="ECO:0000313" key="19">
    <source>
        <dbReference type="Proteomes" id="UP000027265"/>
    </source>
</evidence>
<accession>A0A067Q4G9</accession>
<dbReference type="InterPro" id="IPR000629">
    <property type="entry name" value="RNA-helicase_DEAD-box_CS"/>
</dbReference>
<dbReference type="OrthoDB" id="10261375at2759"/>
<feature type="domain" description="Helicase ATP-binding" evidence="15">
    <location>
        <begin position="135"/>
        <end position="331"/>
    </location>
</feature>
<feature type="domain" description="DEAD-box RNA helicase Q" evidence="17">
    <location>
        <begin position="102"/>
        <end position="130"/>
    </location>
</feature>
<dbReference type="InterPro" id="IPR012541">
    <property type="entry name" value="DBP10_C"/>
</dbReference>
<keyword evidence="11" id="KW-0539">Nucleus</keyword>
<evidence type="ECO:0000256" key="14">
    <source>
        <dbReference type="SAM" id="MobiDB-lite"/>
    </source>
</evidence>
<name>A0A067Q4G9_9AGAM</name>
<feature type="compositionally biased region" description="Basic residues" evidence="14">
    <location>
        <begin position="979"/>
        <end position="998"/>
    </location>
</feature>
<dbReference type="PROSITE" id="PS00039">
    <property type="entry name" value="DEAD_ATP_HELICASE"/>
    <property type="match status" value="1"/>
</dbReference>
<dbReference type="PROSITE" id="PS51194">
    <property type="entry name" value="HELICASE_CTER"/>
    <property type="match status" value="1"/>
</dbReference>
<evidence type="ECO:0000259" key="15">
    <source>
        <dbReference type="PROSITE" id="PS51192"/>
    </source>
</evidence>
<comment type="function">
    <text evidence="1">ATP-binding RNA helicase involved in the biogenesis of 60S ribosomal subunits and is required for the normal formation of 25S and 5.8S rRNAs.</text>
</comment>
<dbReference type="GO" id="GO:0003724">
    <property type="term" value="F:RNA helicase activity"/>
    <property type="evidence" value="ECO:0007669"/>
    <property type="project" value="UniProtKB-EC"/>
</dbReference>
<dbReference type="InParanoid" id="A0A067Q4G9"/>
<dbReference type="EMBL" id="KL197719">
    <property type="protein sequence ID" value="KDQ57476.1"/>
    <property type="molecule type" value="Genomic_DNA"/>
</dbReference>
<feature type="compositionally biased region" description="Basic and acidic residues" evidence="14">
    <location>
        <begin position="959"/>
        <end position="978"/>
    </location>
</feature>
<dbReference type="InterPro" id="IPR050079">
    <property type="entry name" value="DEAD_box_RNA_helicase"/>
</dbReference>
<keyword evidence="6" id="KW-0547">Nucleotide-binding</keyword>
<evidence type="ECO:0000256" key="8">
    <source>
        <dbReference type="ARBA" id="ARBA00022806"/>
    </source>
</evidence>